<comment type="caution">
    <text evidence="2">The sequence shown here is derived from an EMBL/GenBank/DDBJ whole genome shotgun (WGS) entry which is preliminary data.</text>
</comment>
<feature type="domain" description="Transcriptional regulator-like" evidence="1">
    <location>
        <begin position="8"/>
        <end position="66"/>
    </location>
</feature>
<evidence type="ECO:0000313" key="3">
    <source>
        <dbReference type="Proteomes" id="UP001271249"/>
    </source>
</evidence>
<sequence>MKPDTSSWRDNDSYGFFDDLPIEGLAWECLRRSEPYQQHYRALVTANAETAPCSPEAELLWGLRFPGQTGPIRLGARNFLVAFCKSCRAGADARTGFPGIDGFRAVQRSGQASRQSAGASRRR</sequence>
<gene>
    <name evidence="2" type="ORF">RFN29_13135</name>
</gene>
<dbReference type="Proteomes" id="UP001271249">
    <property type="component" value="Unassembled WGS sequence"/>
</dbReference>
<organism evidence="2 3">
    <name type="scientific">Mesorhizobium captivum</name>
    <dbReference type="NCBI Taxonomy" id="3072319"/>
    <lineage>
        <taxon>Bacteria</taxon>
        <taxon>Pseudomonadati</taxon>
        <taxon>Pseudomonadota</taxon>
        <taxon>Alphaproteobacteria</taxon>
        <taxon>Hyphomicrobiales</taxon>
        <taxon>Phyllobacteriaceae</taxon>
        <taxon>Mesorhizobium</taxon>
    </lineage>
</organism>
<name>A0ABU4YZW8_9HYPH</name>
<protein>
    <submittedName>
        <fullName evidence="2">DUF6499 domain-containing protein</fullName>
    </submittedName>
</protein>
<dbReference type="RefSeq" id="WP_320226503.1">
    <property type="nucleotide sequence ID" value="NZ_JAVIJB010000008.1"/>
</dbReference>
<reference evidence="2 3" key="1">
    <citation type="submission" date="2023-08" db="EMBL/GenBank/DDBJ databases">
        <title>Implementing the SeqCode for naming new Mesorhizobium species isolated from Vachellia karroo root nodules.</title>
        <authorList>
            <person name="Van Lill M."/>
        </authorList>
    </citation>
    <scope>NUCLEOTIDE SEQUENCE [LARGE SCALE GENOMIC DNA]</scope>
    <source>
        <strain evidence="2 3">VK22B</strain>
    </source>
</reference>
<proteinExistence type="predicted"/>
<dbReference type="Pfam" id="PF20109">
    <property type="entry name" value="Trans_reg_dom"/>
    <property type="match status" value="1"/>
</dbReference>
<dbReference type="EMBL" id="JAVIJC010000011">
    <property type="protein sequence ID" value="MDX8492522.1"/>
    <property type="molecule type" value="Genomic_DNA"/>
</dbReference>
<evidence type="ECO:0000313" key="2">
    <source>
        <dbReference type="EMBL" id="MDX8492522.1"/>
    </source>
</evidence>
<keyword evidence="3" id="KW-1185">Reference proteome</keyword>
<accession>A0ABU4YZW8</accession>
<dbReference type="InterPro" id="IPR045465">
    <property type="entry name" value="Trans_reg_dom"/>
</dbReference>
<evidence type="ECO:0000259" key="1">
    <source>
        <dbReference type="Pfam" id="PF20109"/>
    </source>
</evidence>